<accession>A0A7T0KNP9</accession>
<protein>
    <submittedName>
        <fullName evidence="3">DUF4282 domain-containing protein</fullName>
    </submittedName>
</protein>
<feature type="region of interest" description="Disordered" evidence="1">
    <location>
        <begin position="1"/>
        <end position="25"/>
    </location>
</feature>
<evidence type="ECO:0000313" key="3">
    <source>
        <dbReference type="EMBL" id="QPK83649.1"/>
    </source>
</evidence>
<evidence type="ECO:0000256" key="2">
    <source>
        <dbReference type="SAM" id="Phobius"/>
    </source>
</evidence>
<keyword evidence="4" id="KW-1185">Reference proteome</keyword>
<dbReference type="RefSeq" id="WP_165003708.1">
    <property type="nucleotide sequence ID" value="NZ_CP064955.1"/>
</dbReference>
<reference evidence="3 4" key="1">
    <citation type="submission" date="2020-11" db="EMBL/GenBank/DDBJ databases">
        <title>Corynebacterium sp. MC1420.</title>
        <authorList>
            <person name="Zhou J."/>
        </authorList>
    </citation>
    <scope>NUCLEOTIDE SEQUENCE [LARGE SCALE GENOMIC DNA]</scope>
    <source>
        <strain evidence="3 4">MC1420</strain>
    </source>
</reference>
<evidence type="ECO:0000313" key="4">
    <source>
        <dbReference type="Proteomes" id="UP000594586"/>
    </source>
</evidence>
<dbReference type="Proteomes" id="UP000594586">
    <property type="component" value="Chromosome"/>
</dbReference>
<sequence>MSSKYDSQGENQWATNYQPSTDYPAGGPTPSSFPGGGYGAPYGYSPAATGAPHSRDGFFKALFDFSFSRYITVDFAKVIYIIFMAFIVLTWFIGLFVSLVSFQGGVGVGIFAFFAYLIFGTIFTLFQLIGARLFLEFFVANIKTAQNTSIMSNDVEAKNGV</sequence>
<keyword evidence="2" id="KW-1133">Transmembrane helix</keyword>
<dbReference type="Pfam" id="PF14110">
    <property type="entry name" value="DUF4282"/>
    <property type="match status" value="1"/>
</dbReference>
<feature type="transmembrane region" description="Helical" evidence="2">
    <location>
        <begin position="78"/>
        <end position="102"/>
    </location>
</feature>
<dbReference type="InterPro" id="IPR025557">
    <property type="entry name" value="DUF4282"/>
</dbReference>
<dbReference type="KEGG" id="cqn:G7Y29_02230"/>
<feature type="compositionally biased region" description="Polar residues" evidence="1">
    <location>
        <begin position="1"/>
        <end position="21"/>
    </location>
</feature>
<dbReference type="AlphaFoldDB" id="A0A7T0KNP9"/>
<gene>
    <name evidence="3" type="ORF">G7Y29_02230</name>
</gene>
<keyword evidence="2" id="KW-0472">Membrane</keyword>
<proteinExistence type="predicted"/>
<evidence type="ECO:0000256" key="1">
    <source>
        <dbReference type="SAM" id="MobiDB-lite"/>
    </source>
</evidence>
<feature type="transmembrane region" description="Helical" evidence="2">
    <location>
        <begin position="108"/>
        <end position="135"/>
    </location>
</feature>
<dbReference type="EMBL" id="CP064955">
    <property type="protein sequence ID" value="QPK83649.1"/>
    <property type="molecule type" value="Genomic_DNA"/>
</dbReference>
<name>A0A7T0KNP9_9CORY</name>
<keyword evidence="2" id="KW-0812">Transmembrane</keyword>
<organism evidence="3 4">
    <name type="scientific">Corynebacterium qintianiae</name>
    <dbReference type="NCBI Taxonomy" id="2709392"/>
    <lineage>
        <taxon>Bacteria</taxon>
        <taxon>Bacillati</taxon>
        <taxon>Actinomycetota</taxon>
        <taxon>Actinomycetes</taxon>
        <taxon>Mycobacteriales</taxon>
        <taxon>Corynebacteriaceae</taxon>
        <taxon>Corynebacterium</taxon>
    </lineage>
</organism>